<dbReference type="InterPro" id="IPR036390">
    <property type="entry name" value="WH_DNA-bd_sf"/>
</dbReference>
<dbReference type="EMBL" id="JACHXA010000013">
    <property type="protein sequence ID" value="MBB3067002.1"/>
    <property type="molecule type" value="Genomic_DNA"/>
</dbReference>
<dbReference type="Gene3D" id="3.30.450.40">
    <property type="match status" value="1"/>
</dbReference>
<keyword evidence="2 5" id="KW-0238">DNA-binding</keyword>
<dbReference type="Pfam" id="PF01614">
    <property type="entry name" value="IclR_C"/>
    <property type="match status" value="1"/>
</dbReference>
<dbReference type="InterPro" id="IPR029016">
    <property type="entry name" value="GAF-like_dom_sf"/>
</dbReference>
<evidence type="ECO:0000313" key="6">
    <source>
        <dbReference type="Proteomes" id="UP000581135"/>
    </source>
</evidence>
<accession>A0A839SWX2</accession>
<dbReference type="AlphaFoldDB" id="A0A839SWX2"/>
<organism evidence="5 6">
    <name type="scientific">Limibacillus halophilus</name>
    <dbReference type="NCBI Taxonomy" id="1579333"/>
    <lineage>
        <taxon>Bacteria</taxon>
        <taxon>Pseudomonadati</taxon>
        <taxon>Pseudomonadota</taxon>
        <taxon>Alphaproteobacteria</taxon>
        <taxon>Rhodospirillales</taxon>
        <taxon>Rhodovibrionaceae</taxon>
        <taxon>Limibacillus</taxon>
    </lineage>
</organism>
<reference evidence="5 6" key="1">
    <citation type="submission" date="2020-08" db="EMBL/GenBank/DDBJ databases">
        <title>Genomic Encyclopedia of Type Strains, Phase III (KMG-III): the genomes of soil and plant-associated and newly described type strains.</title>
        <authorList>
            <person name="Whitman W."/>
        </authorList>
    </citation>
    <scope>NUCLEOTIDE SEQUENCE [LARGE SCALE GENOMIC DNA]</scope>
    <source>
        <strain evidence="5 6">CECT 8803</strain>
    </source>
</reference>
<comment type="caution">
    <text evidence="5">The sequence shown here is derived from an EMBL/GenBank/DDBJ whole genome shotgun (WGS) entry which is preliminary data.</text>
</comment>
<keyword evidence="6" id="KW-1185">Reference proteome</keyword>
<dbReference type="SMART" id="SM00346">
    <property type="entry name" value="HTH_ICLR"/>
    <property type="match status" value="1"/>
</dbReference>
<dbReference type="PROSITE" id="PS51078">
    <property type="entry name" value="ICLR_ED"/>
    <property type="match status" value="1"/>
</dbReference>
<sequence>MTTSERAPPDSPTAKIMTVLDCVAQQGGVSTVHIAEQTGLPPPTAHRICSELERLGHLQRVPGSRNWMVSRPLVDLSARVLASAAMTTAADAVLTSLTREIGEMTSFGVQVADHVVYLASAEAPQELTLSFRAGRKAPLFCTSSGRLFLARLKGDELEAYLEASERPSYTPYTVTDKASLRRAIEQVRTEGYAITCQEYLLHVAGAAVPVVGDHGLFLGALSVAAPDVRTSAEKLLEIVPHLQNASELFAKCLKGHCRR</sequence>
<dbReference type="PANTHER" id="PTHR30136">
    <property type="entry name" value="HELIX-TURN-HELIX TRANSCRIPTIONAL REGULATOR, ICLR FAMILY"/>
    <property type="match status" value="1"/>
</dbReference>
<dbReference type="GO" id="GO:0003677">
    <property type="term" value="F:DNA binding"/>
    <property type="evidence" value="ECO:0007669"/>
    <property type="project" value="UniProtKB-KW"/>
</dbReference>
<dbReference type="InterPro" id="IPR050707">
    <property type="entry name" value="HTH_MetabolicPath_Reg"/>
</dbReference>
<gene>
    <name evidence="5" type="ORF">FHR98_003319</name>
</gene>
<dbReference type="Pfam" id="PF09339">
    <property type="entry name" value="HTH_IclR"/>
    <property type="match status" value="1"/>
</dbReference>
<name>A0A839SWX2_9PROT</name>
<evidence type="ECO:0000256" key="2">
    <source>
        <dbReference type="ARBA" id="ARBA00023125"/>
    </source>
</evidence>
<dbReference type="SUPFAM" id="SSF46785">
    <property type="entry name" value="Winged helix' DNA-binding domain"/>
    <property type="match status" value="1"/>
</dbReference>
<dbReference type="Gene3D" id="1.10.10.10">
    <property type="entry name" value="Winged helix-like DNA-binding domain superfamily/Winged helix DNA-binding domain"/>
    <property type="match status" value="1"/>
</dbReference>
<dbReference type="GO" id="GO:0003700">
    <property type="term" value="F:DNA-binding transcription factor activity"/>
    <property type="evidence" value="ECO:0007669"/>
    <property type="project" value="TreeGrafter"/>
</dbReference>
<protein>
    <submittedName>
        <fullName evidence="5">DNA-binding IclR family transcriptional regulator</fullName>
    </submittedName>
</protein>
<evidence type="ECO:0000313" key="5">
    <source>
        <dbReference type="EMBL" id="MBB3067002.1"/>
    </source>
</evidence>
<evidence type="ECO:0000259" key="4">
    <source>
        <dbReference type="PROSITE" id="PS51078"/>
    </source>
</evidence>
<proteinExistence type="predicted"/>
<dbReference type="PANTHER" id="PTHR30136:SF24">
    <property type="entry name" value="HTH-TYPE TRANSCRIPTIONAL REPRESSOR ALLR"/>
    <property type="match status" value="1"/>
</dbReference>
<dbReference type="InterPro" id="IPR036388">
    <property type="entry name" value="WH-like_DNA-bd_sf"/>
</dbReference>
<keyword evidence="1" id="KW-0805">Transcription regulation</keyword>
<dbReference type="SUPFAM" id="SSF55781">
    <property type="entry name" value="GAF domain-like"/>
    <property type="match status" value="1"/>
</dbReference>
<evidence type="ECO:0000256" key="1">
    <source>
        <dbReference type="ARBA" id="ARBA00023015"/>
    </source>
</evidence>
<keyword evidence="3" id="KW-0804">Transcription</keyword>
<dbReference type="Proteomes" id="UP000581135">
    <property type="component" value="Unassembled WGS sequence"/>
</dbReference>
<dbReference type="InterPro" id="IPR014757">
    <property type="entry name" value="Tscrpt_reg_IclR_C"/>
</dbReference>
<evidence type="ECO:0000256" key="3">
    <source>
        <dbReference type="ARBA" id="ARBA00023163"/>
    </source>
</evidence>
<dbReference type="GO" id="GO:0045892">
    <property type="term" value="P:negative regulation of DNA-templated transcription"/>
    <property type="evidence" value="ECO:0007669"/>
    <property type="project" value="TreeGrafter"/>
</dbReference>
<dbReference type="InterPro" id="IPR005471">
    <property type="entry name" value="Tscrpt_reg_IclR_N"/>
</dbReference>
<feature type="domain" description="IclR-ED" evidence="4">
    <location>
        <begin position="72"/>
        <end position="255"/>
    </location>
</feature>